<dbReference type="InterPro" id="IPR018042">
    <property type="entry name" value="Aspartate_kinase_CS"/>
</dbReference>
<evidence type="ECO:0000256" key="6">
    <source>
        <dbReference type="ARBA" id="ARBA00022605"/>
    </source>
</evidence>
<dbReference type="InterPro" id="IPR002912">
    <property type="entry name" value="ACT_dom"/>
</dbReference>
<keyword evidence="21" id="KW-1185">Reference proteome</keyword>
<evidence type="ECO:0000256" key="11">
    <source>
        <dbReference type="ARBA" id="ARBA00022840"/>
    </source>
</evidence>
<comment type="similarity">
    <text evidence="5 17">Belongs to the aspartokinase family.</text>
</comment>
<dbReference type="CDD" id="cd04261">
    <property type="entry name" value="AAK_AKii-LysC-BS"/>
    <property type="match status" value="1"/>
</dbReference>
<dbReference type="Gene3D" id="3.30.2130.10">
    <property type="entry name" value="VC0802-like"/>
    <property type="match status" value="1"/>
</dbReference>
<feature type="binding site" evidence="16">
    <location>
        <position position="179"/>
    </location>
    <ligand>
        <name>ATP</name>
        <dbReference type="ChEBI" id="CHEBI:30616"/>
    </ligand>
</feature>
<dbReference type="NCBIfam" id="NF005155">
    <property type="entry name" value="PRK06635.1-4"/>
    <property type="match status" value="1"/>
</dbReference>
<feature type="binding site" evidence="16">
    <location>
        <position position="47"/>
    </location>
    <ligand>
        <name>substrate</name>
    </ligand>
</feature>
<dbReference type="PROSITE" id="PS51671">
    <property type="entry name" value="ACT"/>
    <property type="match status" value="2"/>
</dbReference>
<dbReference type="GO" id="GO:0004072">
    <property type="term" value="F:aspartate kinase activity"/>
    <property type="evidence" value="ECO:0007669"/>
    <property type="project" value="UniProtKB-EC"/>
</dbReference>
<feature type="binding site" evidence="16">
    <location>
        <begin position="7"/>
        <end position="10"/>
    </location>
    <ligand>
        <name>ATP</name>
        <dbReference type="ChEBI" id="CHEBI:30616"/>
    </ligand>
</feature>
<dbReference type="OrthoDB" id="9799110at2"/>
<dbReference type="InterPro" id="IPR054352">
    <property type="entry name" value="ACT_Aspartokinase"/>
</dbReference>
<dbReference type="PIRSF" id="PIRSF000726">
    <property type="entry name" value="Asp_kin"/>
    <property type="match status" value="1"/>
</dbReference>
<dbReference type="Pfam" id="PF01842">
    <property type="entry name" value="ACT"/>
    <property type="match status" value="1"/>
</dbReference>
<gene>
    <name evidence="20" type="ORF">SAMN05216454_1107</name>
</gene>
<evidence type="ECO:0000313" key="21">
    <source>
        <dbReference type="Proteomes" id="UP000199512"/>
    </source>
</evidence>
<dbReference type="RefSeq" id="WP_091975763.1">
    <property type="nucleotide sequence ID" value="NZ_CAUWDX010000019.1"/>
</dbReference>
<dbReference type="InterPro" id="IPR005260">
    <property type="entry name" value="Asp_kin_monofn"/>
</dbReference>
<proteinExistence type="inferred from homology"/>
<dbReference type="Pfam" id="PF22468">
    <property type="entry name" value="ACT_9"/>
    <property type="match status" value="1"/>
</dbReference>
<evidence type="ECO:0000256" key="8">
    <source>
        <dbReference type="ARBA" id="ARBA00022737"/>
    </source>
</evidence>
<organism evidence="20 21">
    <name type="scientific">Peptostreptococcus russellii</name>
    <dbReference type="NCBI Taxonomy" id="215200"/>
    <lineage>
        <taxon>Bacteria</taxon>
        <taxon>Bacillati</taxon>
        <taxon>Bacillota</taxon>
        <taxon>Clostridia</taxon>
        <taxon>Peptostreptococcales</taxon>
        <taxon>Peptostreptococcaceae</taxon>
        <taxon>Peptostreptococcus</taxon>
    </lineage>
</organism>
<keyword evidence="13" id="KW-0457">Lysine biosynthesis</keyword>
<dbReference type="PANTHER" id="PTHR21499">
    <property type="entry name" value="ASPARTATE KINASE"/>
    <property type="match status" value="1"/>
</dbReference>
<dbReference type="EMBL" id="FODF01000010">
    <property type="protein sequence ID" value="SEN73424.1"/>
    <property type="molecule type" value="Genomic_DNA"/>
</dbReference>
<dbReference type="AlphaFoldDB" id="A0A1H8IXU8"/>
<dbReference type="UniPathway" id="UPA00050">
    <property type="reaction ID" value="UER00461"/>
</dbReference>
<dbReference type="FunFam" id="3.30.2130.10:FF:000001">
    <property type="entry name" value="Bifunctional aspartokinase/homoserine dehydrogenase"/>
    <property type="match status" value="1"/>
</dbReference>
<protein>
    <recommendedName>
        <fullName evidence="17">Aspartokinase</fullName>
        <ecNumber evidence="17">2.7.2.4</ecNumber>
    </recommendedName>
</protein>
<dbReference type="UniPathway" id="UPA00051">
    <property type="reaction ID" value="UER00462"/>
</dbReference>
<comment type="subunit">
    <text evidence="15">Tetramer consisting of 2 isoforms Alpha (catalytic and regulation) and of a homodimer of 2 isoforms Beta (regulation).</text>
</comment>
<keyword evidence="12" id="KW-0220">Diaminopimelate biosynthesis</keyword>
<feature type="binding site" evidence="16">
    <location>
        <begin position="209"/>
        <end position="210"/>
    </location>
    <ligand>
        <name>ATP</name>
        <dbReference type="ChEBI" id="CHEBI:30616"/>
    </ligand>
</feature>
<dbReference type="InterPro" id="IPR041740">
    <property type="entry name" value="AKii-LysC-BS"/>
</dbReference>
<evidence type="ECO:0000313" key="20">
    <source>
        <dbReference type="EMBL" id="SEN73424.1"/>
    </source>
</evidence>
<dbReference type="Gene3D" id="3.40.1160.10">
    <property type="entry name" value="Acetylglutamate kinase-like"/>
    <property type="match status" value="1"/>
</dbReference>
<reference evidence="20 21" key="1">
    <citation type="submission" date="2016-10" db="EMBL/GenBank/DDBJ databases">
        <authorList>
            <person name="de Groot N.N."/>
        </authorList>
    </citation>
    <scope>NUCLEOTIDE SEQUENCE [LARGE SCALE GENOMIC DNA]</scope>
    <source>
        <strain evidence="20 21">Calf135</strain>
    </source>
</reference>
<keyword evidence="9 16" id="KW-0547">Nucleotide-binding</keyword>
<comment type="pathway">
    <text evidence="4 18">Amino-acid biosynthesis; L-threonine biosynthesis; L-threonine from L-aspartate: step 1/5.</text>
</comment>
<dbReference type="STRING" id="215200.SAMN05216454_1107"/>
<feature type="domain" description="ACT" evidence="19">
    <location>
        <begin position="345"/>
        <end position="405"/>
    </location>
</feature>
<dbReference type="NCBIfam" id="TIGR00657">
    <property type="entry name" value="asp_kinases"/>
    <property type="match status" value="1"/>
</dbReference>
<dbReference type="InterPro" id="IPR045865">
    <property type="entry name" value="ACT-like_dom_sf"/>
</dbReference>
<dbReference type="Proteomes" id="UP000199512">
    <property type="component" value="Unassembled WGS sequence"/>
</dbReference>
<accession>A0A1H8IXU8</accession>
<evidence type="ECO:0000256" key="13">
    <source>
        <dbReference type="ARBA" id="ARBA00023154"/>
    </source>
</evidence>
<evidence type="ECO:0000256" key="2">
    <source>
        <dbReference type="ARBA" id="ARBA00004766"/>
    </source>
</evidence>
<comment type="catalytic activity">
    <reaction evidence="14 17">
        <text>L-aspartate + ATP = 4-phospho-L-aspartate + ADP</text>
        <dbReference type="Rhea" id="RHEA:23776"/>
        <dbReference type="ChEBI" id="CHEBI:29991"/>
        <dbReference type="ChEBI" id="CHEBI:30616"/>
        <dbReference type="ChEBI" id="CHEBI:57535"/>
        <dbReference type="ChEBI" id="CHEBI:456216"/>
        <dbReference type="EC" id="2.7.2.4"/>
    </reaction>
</comment>
<feature type="domain" description="ACT" evidence="19">
    <location>
        <begin position="265"/>
        <end position="339"/>
    </location>
</feature>
<evidence type="ECO:0000256" key="1">
    <source>
        <dbReference type="ARBA" id="ARBA00003121"/>
    </source>
</evidence>
<dbReference type="InterPro" id="IPR001048">
    <property type="entry name" value="Asp/Glu/Uridylate_kinase"/>
</dbReference>
<dbReference type="GO" id="GO:0005829">
    <property type="term" value="C:cytosol"/>
    <property type="evidence" value="ECO:0007669"/>
    <property type="project" value="TreeGrafter"/>
</dbReference>
<feature type="binding site" evidence="16">
    <location>
        <position position="74"/>
    </location>
    <ligand>
        <name>substrate</name>
    </ligand>
</feature>
<dbReference type="CDD" id="cd04913">
    <property type="entry name" value="ACT_AKii-LysC-BS-like_1"/>
    <property type="match status" value="1"/>
</dbReference>
<comment type="function">
    <text evidence="1">Catalyzes the phosphorylation of the beta-carboxyl group of aspartic acid with ATP to yield 4-phospho-L-aspartate, which is involved in the branched biosynthetic pathway leading to the biosynthesis of amino acids threonine, isoleucine and methionine.</text>
</comment>
<comment type="pathway">
    <text evidence="3 18">Amino-acid biosynthesis; L-methionine biosynthesis via de novo pathway; L-homoserine from L-aspartate: step 1/3.</text>
</comment>
<evidence type="ECO:0000256" key="12">
    <source>
        <dbReference type="ARBA" id="ARBA00022915"/>
    </source>
</evidence>
<dbReference type="Pfam" id="PF00696">
    <property type="entry name" value="AA_kinase"/>
    <property type="match status" value="1"/>
</dbReference>
<dbReference type="NCBIfam" id="NF005154">
    <property type="entry name" value="PRK06635.1-2"/>
    <property type="match status" value="1"/>
</dbReference>
<keyword evidence="8" id="KW-0677">Repeat</keyword>
<dbReference type="GO" id="GO:0019877">
    <property type="term" value="P:diaminopimelate biosynthetic process"/>
    <property type="evidence" value="ECO:0007669"/>
    <property type="project" value="UniProtKB-KW"/>
</dbReference>
<comment type="pathway">
    <text evidence="2 18">Amino-acid biosynthesis; L-lysine biosynthesis via DAP pathway; (S)-tetrahydrodipicolinate from L-aspartate: step 1/4.</text>
</comment>
<evidence type="ECO:0000256" key="9">
    <source>
        <dbReference type="ARBA" id="ARBA00022741"/>
    </source>
</evidence>
<keyword evidence="10 17" id="KW-0418">Kinase</keyword>
<keyword evidence="6 18" id="KW-0028">Amino-acid biosynthesis</keyword>
<dbReference type="SUPFAM" id="SSF55021">
    <property type="entry name" value="ACT-like"/>
    <property type="match status" value="2"/>
</dbReference>
<feature type="binding site" evidence="16">
    <location>
        <position position="184"/>
    </location>
    <ligand>
        <name>ATP</name>
        <dbReference type="ChEBI" id="CHEBI:30616"/>
    </ligand>
</feature>
<evidence type="ECO:0000256" key="5">
    <source>
        <dbReference type="ARBA" id="ARBA00010122"/>
    </source>
</evidence>
<keyword evidence="7 17" id="KW-0808">Transferase</keyword>
<dbReference type="GO" id="GO:0009089">
    <property type="term" value="P:lysine biosynthetic process via diaminopimelate"/>
    <property type="evidence" value="ECO:0007669"/>
    <property type="project" value="UniProtKB-UniPathway"/>
</dbReference>
<evidence type="ECO:0000256" key="17">
    <source>
        <dbReference type="RuleBase" id="RU003448"/>
    </source>
</evidence>
<evidence type="ECO:0000256" key="3">
    <source>
        <dbReference type="ARBA" id="ARBA00004986"/>
    </source>
</evidence>
<evidence type="ECO:0000256" key="15">
    <source>
        <dbReference type="ARBA" id="ARBA00063835"/>
    </source>
</evidence>
<evidence type="ECO:0000256" key="4">
    <source>
        <dbReference type="ARBA" id="ARBA00005139"/>
    </source>
</evidence>
<evidence type="ECO:0000259" key="19">
    <source>
        <dbReference type="PROSITE" id="PS51671"/>
    </source>
</evidence>
<feature type="binding site" evidence="16">
    <location>
        <begin position="173"/>
        <end position="174"/>
    </location>
    <ligand>
        <name>ATP</name>
        <dbReference type="ChEBI" id="CHEBI:30616"/>
    </ligand>
</feature>
<dbReference type="InterPro" id="IPR001341">
    <property type="entry name" value="Asp_kinase"/>
</dbReference>
<evidence type="ECO:0000256" key="16">
    <source>
        <dbReference type="PIRSR" id="PIRSR000726-1"/>
    </source>
</evidence>
<dbReference type="PROSITE" id="PS00324">
    <property type="entry name" value="ASPARTOKINASE"/>
    <property type="match status" value="1"/>
</dbReference>
<evidence type="ECO:0000256" key="10">
    <source>
        <dbReference type="ARBA" id="ARBA00022777"/>
    </source>
</evidence>
<sequence length="405" mass="43372">MGIVVQKYGGSSVADVEKIMRVANRIVNTKKEGNQVVAIVSAMGKTTDNLISLANEINSRPAKREMDRLLSTGEQISMSLLAMAIDSLGENAVSLTGPQAGIRTDSKYSKAKIVNIVSNRLKNELENDNIIIVAGFQGETEEHDIATLGRGGSDTSAVSIAAALNADLCEIFTDVDGVYSCDPRIVPKAKKLSSVSYDAMLELALLGAKVLHPRAVEVAKSHGVEIHVRSSFSHDIGTIVKKEVSEMEHDGLITGIAHDKNVAKVVIFGVPDTPGTAAKIFKALADENISIQMIVQSAQIKNINDIAFTCSTEDAKEAADILRKIGEKIGAERVIINENIAKVSVIGAGMMTHSNIASRMFNTLGENNINIDLISTSEITISVTVDLDQCEKAVETLAKEFDIVE</sequence>
<dbReference type="InterPro" id="IPR036393">
    <property type="entry name" value="AceGlu_kinase-like_sf"/>
</dbReference>
<dbReference type="GO" id="GO:0009088">
    <property type="term" value="P:threonine biosynthetic process"/>
    <property type="evidence" value="ECO:0007669"/>
    <property type="project" value="UniProtKB-UniPathway"/>
</dbReference>
<dbReference type="GO" id="GO:0005524">
    <property type="term" value="F:ATP binding"/>
    <property type="evidence" value="ECO:0007669"/>
    <property type="project" value="UniProtKB-KW"/>
</dbReference>
<evidence type="ECO:0000256" key="18">
    <source>
        <dbReference type="RuleBase" id="RU004249"/>
    </source>
</evidence>
<dbReference type="FunFam" id="3.40.1160.10:FF:000002">
    <property type="entry name" value="Aspartokinase"/>
    <property type="match status" value="1"/>
</dbReference>
<evidence type="ECO:0000256" key="14">
    <source>
        <dbReference type="ARBA" id="ARBA00047872"/>
    </source>
</evidence>
<evidence type="ECO:0000256" key="7">
    <source>
        <dbReference type="ARBA" id="ARBA00022679"/>
    </source>
</evidence>
<dbReference type="EC" id="2.7.2.4" evidence="17"/>
<dbReference type="GO" id="GO:0009090">
    <property type="term" value="P:homoserine biosynthetic process"/>
    <property type="evidence" value="ECO:0007669"/>
    <property type="project" value="TreeGrafter"/>
</dbReference>
<dbReference type="CDD" id="cd04923">
    <property type="entry name" value="ACT_AK-LysC-DapG-like_2"/>
    <property type="match status" value="1"/>
</dbReference>
<keyword evidence="11 16" id="KW-0067">ATP-binding</keyword>
<name>A0A1H8IXU8_9FIRM</name>
<dbReference type="PANTHER" id="PTHR21499:SF3">
    <property type="entry name" value="ASPARTOKINASE"/>
    <property type="match status" value="1"/>
</dbReference>
<dbReference type="NCBIfam" id="TIGR00656">
    <property type="entry name" value="asp_kin_monofn"/>
    <property type="match status" value="1"/>
</dbReference>
<dbReference type="UniPathway" id="UPA00034">
    <property type="reaction ID" value="UER00015"/>
</dbReference>
<dbReference type="SUPFAM" id="SSF53633">
    <property type="entry name" value="Carbamate kinase-like"/>
    <property type="match status" value="1"/>
</dbReference>